<proteinExistence type="inferred from homology"/>
<evidence type="ECO:0000256" key="5">
    <source>
        <dbReference type="ARBA" id="ARBA00023315"/>
    </source>
</evidence>
<dbReference type="Gene3D" id="2.40.50.100">
    <property type="match status" value="1"/>
</dbReference>
<keyword evidence="4 6" id="KW-0450">Lipoyl</keyword>
<comment type="cofactor">
    <cofactor evidence="1 6">
        <name>(R)-lipoate</name>
        <dbReference type="ChEBI" id="CHEBI:83088"/>
    </cofactor>
</comment>
<evidence type="ECO:0000256" key="2">
    <source>
        <dbReference type="ARBA" id="ARBA00007317"/>
    </source>
</evidence>
<dbReference type="Pfam" id="PF02817">
    <property type="entry name" value="E3_binding"/>
    <property type="match status" value="1"/>
</dbReference>
<dbReference type="PANTHER" id="PTHR43178">
    <property type="entry name" value="DIHYDROLIPOAMIDE ACETYLTRANSFERASE COMPONENT OF PYRUVATE DEHYDROGENASE COMPLEX"/>
    <property type="match status" value="1"/>
</dbReference>
<sequence length="511" mass="52824">MSEFLLPDVGEGLTEAEIVAWKVKVGDTIEINDVIVEIETAKSLVELPSPFEGTVLALLVEEGVMVPVGTPIISIGAAGEEPPAPSAPAEQTESDPYLGMAEKAGQAEADLTDMDLSNPAASGSMEGASLVGRIKAERGPMRRARRGSASPSTEAGANTQMQVQGAFSPGGAQSDEVMPADESPVPATDQRPAPAAAPAEALVPAAAQAEPGDVRALAKPPVRKLAKDLGVDLASLTGTGPSGSITRDDVHGAASSGGGQAAPVAVAAPAAVTAAPGERETREPIKGVRKMMATAMSQSAFTSPHVTEWITVDVTAAMQLVARLKKRPEFKDTRVSPLLVLARAVILAVKRTPEINSFWDEAAQEVVYKHYVNLGIAAATPRGLVVPNVKDADSLSMTELAAALGELTATARDGKTQPAEMAGGTFTITNVGVFGVDAGTPIINPGESAILCFGAINKRPWVDEETGEIVVRDVTTLALSFDHRHIDGEKGSRFLADVAGMLSDPGTALLF</sequence>
<dbReference type="SUPFAM" id="SSF52777">
    <property type="entry name" value="CoA-dependent acyltransferases"/>
    <property type="match status" value="1"/>
</dbReference>
<evidence type="ECO:0000313" key="11">
    <source>
        <dbReference type="Proteomes" id="UP000636918"/>
    </source>
</evidence>
<evidence type="ECO:0000256" key="3">
    <source>
        <dbReference type="ARBA" id="ARBA00022679"/>
    </source>
</evidence>
<dbReference type="PANTHER" id="PTHR43178:SF5">
    <property type="entry name" value="LIPOAMIDE ACYLTRANSFERASE COMPONENT OF BRANCHED-CHAIN ALPHA-KETO ACID DEHYDROGENASE COMPLEX, MITOCHONDRIAL"/>
    <property type="match status" value="1"/>
</dbReference>
<dbReference type="EC" id="2.3.1.-" evidence="6"/>
<dbReference type="InterPro" id="IPR036625">
    <property type="entry name" value="E3-bd_dom_sf"/>
</dbReference>
<dbReference type="SUPFAM" id="SSF47005">
    <property type="entry name" value="Peripheral subunit-binding domain of 2-oxo acid dehydrogenase complex"/>
    <property type="match status" value="1"/>
</dbReference>
<name>A0ABS1L8J2_9ACTN</name>
<dbReference type="CDD" id="cd06849">
    <property type="entry name" value="lipoyl_domain"/>
    <property type="match status" value="1"/>
</dbReference>
<accession>A0ABS1L8J2</accession>
<feature type="compositionally biased region" description="Polar residues" evidence="7">
    <location>
        <begin position="149"/>
        <end position="165"/>
    </location>
</feature>
<evidence type="ECO:0000313" key="10">
    <source>
        <dbReference type="EMBL" id="MBL0746856.1"/>
    </source>
</evidence>
<evidence type="ECO:0000259" key="9">
    <source>
        <dbReference type="PROSITE" id="PS51826"/>
    </source>
</evidence>
<organism evidence="10 11">
    <name type="scientific">Nocardioides baculatus</name>
    <dbReference type="NCBI Taxonomy" id="2801337"/>
    <lineage>
        <taxon>Bacteria</taxon>
        <taxon>Bacillati</taxon>
        <taxon>Actinomycetota</taxon>
        <taxon>Actinomycetes</taxon>
        <taxon>Propionibacteriales</taxon>
        <taxon>Nocardioidaceae</taxon>
        <taxon>Nocardioides</taxon>
    </lineage>
</organism>
<protein>
    <recommendedName>
        <fullName evidence="6">Dihydrolipoamide acetyltransferase component of pyruvate dehydrogenase complex</fullName>
        <ecNumber evidence="6">2.3.1.-</ecNumber>
    </recommendedName>
</protein>
<dbReference type="InterPro" id="IPR001078">
    <property type="entry name" value="2-oxoacid_DH_actylTfrase"/>
</dbReference>
<dbReference type="EMBL" id="JAERSG010000001">
    <property type="protein sequence ID" value="MBL0746856.1"/>
    <property type="molecule type" value="Genomic_DNA"/>
</dbReference>
<dbReference type="InterPro" id="IPR004167">
    <property type="entry name" value="PSBD"/>
</dbReference>
<dbReference type="Gene3D" id="4.10.320.10">
    <property type="entry name" value="E3-binding domain"/>
    <property type="match status" value="1"/>
</dbReference>
<feature type="region of interest" description="Disordered" evidence="7">
    <location>
        <begin position="120"/>
        <end position="196"/>
    </location>
</feature>
<evidence type="ECO:0000259" key="8">
    <source>
        <dbReference type="PROSITE" id="PS50968"/>
    </source>
</evidence>
<dbReference type="PROSITE" id="PS50968">
    <property type="entry name" value="BIOTINYL_LIPOYL"/>
    <property type="match status" value="1"/>
</dbReference>
<keyword evidence="11" id="KW-1185">Reference proteome</keyword>
<evidence type="ECO:0000256" key="1">
    <source>
        <dbReference type="ARBA" id="ARBA00001938"/>
    </source>
</evidence>
<evidence type="ECO:0000256" key="6">
    <source>
        <dbReference type="RuleBase" id="RU003423"/>
    </source>
</evidence>
<evidence type="ECO:0000256" key="7">
    <source>
        <dbReference type="SAM" id="MobiDB-lite"/>
    </source>
</evidence>
<comment type="similarity">
    <text evidence="2 6">Belongs to the 2-oxoacid dehydrogenase family.</text>
</comment>
<dbReference type="Proteomes" id="UP000636918">
    <property type="component" value="Unassembled WGS sequence"/>
</dbReference>
<dbReference type="InterPro" id="IPR050743">
    <property type="entry name" value="2-oxoacid_DH_E2_comp"/>
</dbReference>
<dbReference type="SUPFAM" id="SSF51230">
    <property type="entry name" value="Single hybrid motif"/>
    <property type="match status" value="1"/>
</dbReference>
<feature type="domain" description="Peripheral subunit-binding (PSBD)" evidence="9">
    <location>
        <begin position="217"/>
        <end position="254"/>
    </location>
</feature>
<dbReference type="Gene3D" id="3.30.559.10">
    <property type="entry name" value="Chloramphenicol acetyltransferase-like domain"/>
    <property type="match status" value="1"/>
</dbReference>
<keyword evidence="5 6" id="KW-0012">Acyltransferase</keyword>
<dbReference type="InterPro" id="IPR023213">
    <property type="entry name" value="CAT-like_dom_sf"/>
</dbReference>
<keyword evidence="3 6" id="KW-0808">Transferase</keyword>
<reference evidence="10 11" key="1">
    <citation type="submission" date="2021-01" db="EMBL/GenBank/DDBJ databases">
        <title>Genome seq and assembly of Nocardiodes sp. G10.</title>
        <authorList>
            <person name="Chhetri G."/>
        </authorList>
    </citation>
    <scope>NUCLEOTIDE SEQUENCE [LARGE SCALE GENOMIC DNA]</scope>
    <source>
        <strain evidence="10 11">G10</strain>
    </source>
</reference>
<comment type="caution">
    <text evidence="10">The sequence shown here is derived from an EMBL/GenBank/DDBJ whole genome shotgun (WGS) entry which is preliminary data.</text>
</comment>
<feature type="domain" description="Lipoyl-binding" evidence="8">
    <location>
        <begin position="1"/>
        <end position="76"/>
    </location>
</feature>
<evidence type="ECO:0000256" key="4">
    <source>
        <dbReference type="ARBA" id="ARBA00022823"/>
    </source>
</evidence>
<dbReference type="RefSeq" id="WP_201933824.1">
    <property type="nucleotide sequence ID" value="NZ_JAERSG010000001.1"/>
</dbReference>
<dbReference type="InterPro" id="IPR000089">
    <property type="entry name" value="Biotin_lipoyl"/>
</dbReference>
<gene>
    <name evidence="10" type="ORF">JI751_04470</name>
</gene>
<dbReference type="InterPro" id="IPR011053">
    <property type="entry name" value="Single_hybrid_motif"/>
</dbReference>
<dbReference type="Pfam" id="PF00198">
    <property type="entry name" value="2-oxoacid_dh"/>
    <property type="match status" value="1"/>
</dbReference>
<dbReference type="PROSITE" id="PS51826">
    <property type="entry name" value="PSBD"/>
    <property type="match status" value="1"/>
</dbReference>
<dbReference type="Pfam" id="PF00364">
    <property type="entry name" value="Biotin_lipoyl"/>
    <property type="match status" value="1"/>
</dbReference>